<dbReference type="OrthoDB" id="9765462at2"/>
<dbReference type="NCBIfam" id="TIGR00857">
    <property type="entry name" value="pyrC_multi"/>
    <property type="match status" value="1"/>
</dbReference>
<keyword evidence="4" id="KW-0479">Metal-binding</keyword>
<sequence>MLDLLVSGGTAVLPQGPARADVGVADGRIAAVGDLSAFPARQTIDVSGLLVLPALVDGHVHFNDPGLTEREDFYTGSCAAAAGGVGSVVEMPLSGNPTVTSVETLEAKKTQAAAKSVVDYGLWGGLVNDNVSQMEAMSQNGALCFKAFTCFAGNDFPYANHDVLWRGLVEAGRIGALVGVHCEDEELTSVREKRARAEGRLTVRSFLEAHAPETEELAVAGLLVMARRAGARVHVCHATLAEVVDIVTEAKKHQPATVETCPHYLVFNESDLERLGGELKCTPAIRTAADVERLWDRVLSGKVDMICSDHSPSTIPQKNPLSGCFWDAWGGTEGVQTTLSVLYGEGVAKRGMSLTQLVQLLCEGPAKVFGLFPQKGQLALGSDGDLTLFDPNARWTVTPEALFYKNRHSPYMGMELCGKVKTTIVRGTVVYDGNKVLAPAGFGRLLSRQSGGAGADK</sequence>
<dbReference type="RefSeq" id="WP_008521377.1">
    <property type="nucleotide sequence ID" value="NZ_CM001376.1"/>
</dbReference>
<dbReference type="Gene3D" id="3.20.20.140">
    <property type="entry name" value="Metal-dependent hydrolases"/>
    <property type="match status" value="1"/>
</dbReference>
<comment type="similarity">
    <text evidence="2">Belongs to the metallo-dependent hydrolases superfamily. Hydantoinase/dihydropyrimidinase family.</text>
</comment>
<evidence type="ECO:0000256" key="3">
    <source>
        <dbReference type="ARBA" id="ARBA00011881"/>
    </source>
</evidence>
<dbReference type="Pfam" id="PF01979">
    <property type="entry name" value="Amidohydro_1"/>
    <property type="match status" value="1"/>
</dbReference>
<dbReference type="InterPro" id="IPR017593">
    <property type="entry name" value="Allantoinase"/>
</dbReference>
<dbReference type="PANTHER" id="PTHR43668:SF4">
    <property type="entry name" value="ALLANTOINASE"/>
    <property type="match status" value="1"/>
</dbReference>
<evidence type="ECO:0000256" key="6">
    <source>
        <dbReference type="ARBA" id="ARBA00022833"/>
    </source>
</evidence>
<protein>
    <submittedName>
        <fullName evidence="8">Allantoinase</fullName>
    </submittedName>
</protein>
<feature type="domain" description="Amidohydrolase-related" evidence="7">
    <location>
        <begin position="50"/>
        <end position="430"/>
    </location>
</feature>
<proteinExistence type="inferred from homology"/>
<dbReference type="GO" id="GO:0006145">
    <property type="term" value="P:purine nucleobase catabolic process"/>
    <property type="evidence" value="ECO:0007669"/>
    <property type="project" value="TreeGrafter"/>
</dbReference>
<dbReference type="EMBL" id="CM001376">
    <property type="protein sequence ID" value="EHM13323.1"/>
    <property type="molecule type" value="Genomic_DNA"/>
</dbReference>
<dbReference type="GO" id="GO:0008270">
    <property type="term" value="F:zinc ion binding"/>
    <property type="evidence" value="ECO:0007669"/>
    <property type="project" value="InterPro"/>
</dbReference>
<evidence type="ECO:0000313" key="8">
    <source>
        <dbReference type="EMBL" id="EHM13323.1"/>
    </source>
</evidence>
<dbReference type="eggNOG" id="COG0044">
    <property type="taxonomic scope" value="Bacteria"/>
</dbReference>
<reference evidence="8 9" key="1">
    <citation type="submission" date="2011-11" db="EMBL/GenBank/DDBJ databases">
        <title>The Noncontiguous Finished genome of Jonquetella anthropi DSM 22815.</title>
        <authorList>
            <consortium name="US DOE Joint Genome Institute (JGI-PGF)"/>
            <person name="Lucas S."/>
            <person name="Copeland A."/>
            <person name="Lapidus A."/>
            <person name="Glavina del Rio T."/>
            <person name="Dalin E."/>
            <person name="Tice H."/>
            <person name="Bruce D."/>
            <person name="Goodwin L."/>
            <person name="Pitluck S."/>
            <person name="Peters L."/>
            <person name="Mikhailova N."/>
            <person name="Held B."/>
            <person name="Kyrpides N."/>
            <person name="Mavromatis K."/>
            <person name="Ivanova N."/>
            <person name="Markowitz V."/>
            <person name="Cheng J.-F."/>
            <person name="Hugenholtz P."/>
            <person name="Woyke T."/>
            <person name="Wu D."/>
            <person name="Gronow S."/>
            <person name="Wellnitz S."/>
            <person name="Brambilla E."/>
            <person name="Klenk H.-P."/>
            <person name="Eisen J.A."/>
        </authorList>
    </citation>
    <scope>NUCLEOTIDE SEQUENCE [LARGE SCALE GENOMIC DNA]</scope>
    <source>
        <strain evidence="8 9">DSM 22815</strain>
    </source>
</reference>
<dbReference type="SUPFAM" id="SSF51556">
    <property type="entry name" value="Metallo-dependent hydrolases"/>
    <property type="match status" value="1"/>
</dbReference>
<name>H0UKW4_9BACT</name>
<dbReference type="GO" id="GO:0005737">
    <property type="term" value="C:cytoplasm"/>
    <property type="evidence" value="ECO:0007669"/>
    <property type="project" value="TreeGrafter"/>
</dbReference>
<comment type="cofactor">
    <cofactor evidence="1">
        <name>Zn(2+)</name>
        <dbReference type="ChEBI" id="CHEBI:29105"/>
    </cofactor>
</comment>
<keyword evidence="6" id="KW-0862">Zinc</keyword>
<dbReference type="InterPro" id="IPR006680">
    <property type="entry name" value="Amidohydro-rel"/>
</dbReference>
<evidence type="ECO:0000256" key="2">
    <source>
        <dbReference type="ARBA" id="ARBA00008829"/>
    </source>
</evidence>
<dbReference type="FunFam" id="3.20.20.140:FF:000174">
    <property type="entry name" value="Dihydropyrimidinase-related protein 2"/>
    <property type="match status" value="1"/>
</dbReference>
<evidence type="ECO:0000313" key="9">
    <source>
        <dbReference type="Proteomes" id="UP000003806"/>
    </source>
</evidence>
<dbReference type="Proteomes" id="UP000003806">
    <property type="component" value="Chromosome"/>
</dbReference>
<dbReference type="InterPro" id="IPR032466">
    <property type="entry name" value="Metal_Hydrolase"/>
</dbReference>
<dbReference type="SUPFAM" id="SSF51338">
    <property type="entry name" value="Composite domain of metallo-dependent hydrolases"/>
    <property type="match status" value="1"/>
</dbReference>
<dbReference type="HOGENOM" id="CLU_015572_4_2_0"/>
<dbReference type="InterPro" id="IPR011059">
    <property type="entry name" value="Metal-dep_hydrolase_composite"/>
</dbReference>
<dbReference type="NCBIfam" id="TIGR03178">
    <property type="entry name" value="allantoinase"/>
    <property type="match status" value="1"/>
</dbReference>
<evidence type="ECO:0000256" key="4">
    <source>
        <dbReference type="ARBA" id="ARBA00022723"/>
    </source>
</evidence>
<dbReference type="InterPro" id="IPR050138">
    <property type="entry name" value="DHOase/Allantoinase_Hydrolase"/>
</dbReference>
<evidence type="ECO:0000256" key="1">
    <source>
        <dbReference type="ARBA" id="ARBA00001947"/>
    </source>
</evidence>
<gene>
    <name evidence="8" type="ORF">JonanDRAFT_0950</name>
</gene>
<dbReference type="AlphaFoldDB" id="H0UKW4"/>
<dbReference type="GO" id="GO:0004038">
    <property type="term" value="F:allantoinase activity"/>
    <property type="evidence" value="ECO:0007669"/>
    <property type="project" value="InterPro"/>
</dbReference>
<comment type="subunit">
    <text evidence="3">Homotetramer.</text>
</comment>
<dbReference type="STRING" id="885272.JonanDRAFT_0950"/>
<dbReference type="Gene3D" id="2.30.40.10">
    <property type="entry name" value="Urease, subunit C, domain 1"/>
    <property type="match status" value="1"/>
</dbReference>
<evidence type="ECO:0000256" key="5">
    <source>
        <dbReference type="ARBA" id="ARBA00022801"/>
    </source>
</evidence>
<accession>H0UKW4</accession>
<organism evidence="8 9">
    <name type="scientific">Jonquetella anthropi DSM 22815</name>
    <dbReference type="NCBI Taxonomy" id="885272"/>
    <lineage>
        <taxon>Bacteria</taxon>
        <taxon>Thermotogati</taxon>
        <taxon>Synergistota</taxon>
        <taxon>Synergistia</taxon>
        <taxon>Synergistales</taxon>
        <taxon>Dethiosulfovibrionaceae</taxon>
        <taxon>Jonquetella</taxon>
    </lineage>
</organism>
<dbReference type="GO" id="GO:0000256">
    <property type="term" value="P:allantoin catabolic process"/>
    <property type="evidence" value="ECO:0007669"/>
    <property type="project" value="InterPro"/>
</dbReference>
<keyword evidence="9" id="KW-1185">Reference proteome</keyword>
<evidence type="ECO:0000259" key="7">
    <source>
        <dbReference type="Pfam" id="PF01979"/>
    </source>
</evidence>
<dbReference type="GO" id="GO:0050897">
    <property type="term" value="F:cobalt ion binding"/>
    <property type="evidence" value="ECO:0007669"/>
    <property type="project" value="InterPro"/>
</dbReference>
<dbReference type="PANTHER" id="PTHR43668">
    <property type="entry name" value="ALLANTOINASE"/>
    <property type="match status" value="1"/>
</dbReference>
<keyword evidence="5" id="KW-0378">Hydrolase</keyword>